<proteinExistence type="predicted"/>
<accession>A0ABV6RN54</accession>
<protein>
    <submittedName>
        <fullName evidence="3">Uncharacterized protein</fullName>
    </submittedName>
</protein>
<evidence type="ECO:0000256" key="2">
    <source>
        <dbReference type="SAM" id="Phobius"/>
    </source>
</evidence>
<evidence type="ECO:0000313" key="4">
    <source>
        <dbReference type="Proteomes" id="UP001589896"/>
    </source>
</evidence>
<name>A0ABV6RN54_9GAMM</name>
<comment type="caution">
    <text evidence="3">The sequence shown here is derived from an EMBL/GenBank/DDBJ whole genome shotgun (WGS) entry which is preliminary data.</text>
</comment>
<evidence type="ECO:0000313" key="3">
    <source>
        <dbReference type="EMBL" id="MFC0678420.1"/>
    </source>
</evidence>
<keyword evidence="2" id="KW-0812">Transmembrane</keyword>
<dbReference type="RefSeq" id="WP_386668259.1">
    <property type="nucleotide sequence ID" value="NZ_JBHLTG010000002.1"/>
</dbReference>
<keyword evidence="4" id="KW-1185">Reference proteome</keyword>
<organism evidence="3 4">
    <name type="scientific">Lysobacter korlensis</name>
    <dbReference type="NCBI Taxonomy" id="553636"/>
    <lineage>
        <taxon>Bacteria</taxon>
        <taxon>Pseudomonadati</taxon>
        <taxon>Pseudomonadota</taxon>
        <taxon>Gammaproteobacteria</taxon>
        <taxon>Lysobacterales</taxon>
        <taxon>Lysobacteraceae</taxon>
        <taxon>Lysobacter</taxon>
    </lineage>
</organism>
<feature type="region of interest" description="Disordered" evidence="1">
    <location>
        <begin position="165"/>
        <end position="236"/>
    </location>
</feature>
<feature type="transmembrane region" description="Helical" evidence="2">
    <location>
        <begin position="20"/>
        <end position="42"/>
    </location>
</feature>
<evidence type="ECO:0000256" key="1">
    <source>
        <dbReference type="SAM" id="MobiDB-lite"/>
    </source>
</evidence>
<keyword evidence="2" id="KW-0472">Membrane</keyword>
<reference evidence="3 4" key="1">
    <citation type="submission" date="2024-09" db="EMBL/GenBank/DDBJ databases">
        <authorList>
            <person name="Sun Q."/>
            <person name="Mori K."/>
        </authorList>
    </citation>
    <scope>NUCLEOTIDE SEQUENCE [LARGE SCALE GENOMIC DNA]</scope>
    <source>
        <strain evidence="3 4">KCTC 23076</strain>
    </source>
</reference>
<dbReference type="Proteomes" id="UP001589896">
    <property type="component" value="Unassembled WGS sequence"/>
</dbReference>
<gene>
    <name evidence="3" type="ORF">ACFFGH_11275</name>
</gene>
<keyword evidence="2" id="KW-1133">Transmembrane helix</keyword>
<dbReference type="EMBL" id="JBHLTG010000002">
    <property type="protein sequence ID" value="MFC0678420.1"/>
    <property type="molecule type" value="Genomic_DNA"/>
</dbReference>
<sequence>MQQWWNSLVGWVASDEGFRILSATVFPFVAILVAGIVAALIARSAVKRMLRQQNRELQASAVSALIGAGRKAAVWSSLPANEKEHVDAQAGEAEVRVRLLPLPGTTLAADWAVHQLRGMKTNSANFSFQAEQTLEEYRDRLIEWQQRPSRAKRLFKDDLEQWRYEQSHTPDPAVTRQQEWAASRVQPPAPGEPRDDTIEFIRPSTVDPSGDSEFAHPPVTASAVRARIAPQTDDDR</sequence>